<reference evidence="2 3" key="1">
    <citation type="submission" date="2021-01" db="EMBL/GenBank/DDBJ databases">
        <title>Genomic Encyclopedia of Type Strains, Phase IV (KMG-IV): sequencing the most valuable type-strain genomes for metagenomic binning, comparative biology and taxonomic classification.</title>
        <authorList>
            <person name="Goeker M."/>
        </authorList>
    </citation>
    <scope>NUCLEOTIDE SEQUENCE [LARGE SCALE GENOMIC DNA]</scope>
    <source>
        <strain evidence="2 3">DSM 25879</strain>
    </source>
</reference>
<keyword evidence="1" id="KW-0472">Membrane</keyword>
<accession>A0ABS2P7Q5</accession>
<keyword evidence="1" id="KW-1133">Transmembrane helix</keyword>
<evidence type="ECO:0000313" key="2">
    <source>
        <dbReference type="EMBL" id="MBM7622430.1"/>
    </source>
</evidence>
<keyword evidence="3" id="KW-1185">Reference proteome</keyword>
<proteinExistence type="predicted"/>
<gene>
    <name evidence="2" type="ORF">JOC95_004347</name>
</gene>
<dbReference type="RefSeq" id="WP_204420197.1">
    <property type="nucleotide sequence ID" value="NZ_JAFBED010000019.1"/>
</dbReference>
<feature type="transmembrane region" description="Helical" evidence="1">
    <location>
        <begin position="7"/>
        <end position="25"/>
    </location>
</feature>
<evidence type="ECO:0000313" key="3">
    <source>
        <dbReference type="Proteomes" id="UP000737402"/>
    </source>
</evidence>
<evidence type="ECO:0000256" key="1">
    <source>
        <dbReference type="SAM" id="Phobius"/>
    </source>
</evidence>
<name>A0ABS2P7Q5_9BACI</name>
<keyword evidence="1" id="KW-0812">Transmembrane</keyword>
<sequence>MIVVKDIAMVVALLSSMGLFLYGYFEGLALCNQEGKVRGEGVIIGFSLAMVFALIANDLVS</sequence>
<comment type="caution">
    <text evidence="2">The sequence shown here is derived from an EMBL/GenBank/DDBJ whole genome shotgun (WGS) entry which is preliminary data.</text>
</comment>
<feature type="transmembrane region" description="Helical" evidence="1">
    <location>
        <begin position="41"/>
        <end position="60"/>
    </location>
</feature>
<organism evidence="2 3">
    <name type="scientific">Sutcliffiella tianshenii</name>
    <dbReference type="NCBI Taxonomy" id="1463404"/>
    <lineage>
        <taxon>Bacteria</taxon>
        <taxon>Bacillati</taxon>
        <taxon>Bacillota</taxon>
        <taxon>Bacilli</taxon>
        <taxon>Bacillales</taxon>
        <taxon>Bacillaceae</taxon>
        <taxon>Sutcliffiella</taxon>
    </lineage>
</organism>
<protein>
    <submittedName>
        <fullName evidence="2">Uncharacterized protein</fullName>
    </submittedName>
</protein>
<dbReference type="EMBL" id="JAFBED010000019">
    <property type="protein sequence ID" value="MBM7622430.1"/>
    <property type="molecule type" value="Genomic_DNA"/>
</dbReference>
<dbReference type="Proteomes" id="UP000737402">
    <property type="component" value="Unassembled WGS sequence"/>
</dbReference>